<accession>A0A916WRZ8</accession>
<dbReference type="PROSITE" id="PS50006">
    <property type="entry name" value="FHA_DOMAIN"/>
    <property type="match status" value="1"/>
</dbReference>
<organism evidence="4 5">
    <name type="scientific">Gordonia jinhuaensis</name>
    <dbReference type="NCBI Taxonomy" id="1517702"/>
    <lineage>
        <taxon>Bacteria</taxon>
        <taxon>Bacillati</taxon>
        <taxon>Actinomycetota</taxon>
        <taxon>Actinomycetes</taxon>
        <taxon>Mycobacteriales</taxon>
        <taxon>Gordoniaceae</taxon>
        <taxon>Gordonia</taxon>
    </lineage>
</organism>
<dbReference type="InterPro" id="IPR000253">
    <property type="entry name" value="FHA_dom"/>
</dbReference>
<reference evidence="4" key="1">
    <citation type="journal article" date="2014" name="Int. J. Syst. Evol. Microbiol.">
        <title>Complete genome sequence of Corynebacterium casei LMG S-19264T (=DSM 44701T), isolated from a smear-ripened cheese.</title>
        <authorList>
            <consortium name="US DOE Joint Genome Institute (JGI-PGF)"/>
            <person name="Walter F."/>
            <person name="Albersmeier A."/>
            <person name="Kalinowski J."/>
            <person name="Ruckert C."/>
        </authorList>
    </citation>
    <scope>NUCLEOTIDE SEQUENCE</scope>
    <source>
        <strain evidence="4">CGMCC 1.12827</strain>
    </source>
</reference>
<evidence type="ECO:0000256" key="2">
    <source>
        <dbReference type="SAM" id="MobiDB-lite"/>
    </source>
</evidence>
<dbReference type="InterPro" id="IPR050923">
    <property type="entry name" value="Cell_Proc_Reg/RNA_Proc"/>
</dbReference>
<evidence type="ECO:0000259" key="3">
    <source>
        <dbReference type="PROSITE" id="PS50006"/>
    </source>
</evidence>
<evidence type="ECO:0000313" key="4">
    <source>
        <dbReference type="EMBL" id="GGB27163.1"/>
    </source>
</evidence>
<reference evidence="4" key="2">
    <citation type="submission" date="2020-09" db="EMBL/GenBank/DDBJ databases">
        <authorList>
            <person name="Sun Q."/>
            <person name="Zhou Y."/>
        </authorList>
    </citation>
    <scope>NUCLEOTIDE SEQUENCE</scope>
    <source>
        <strain evidence="4">CGMCC 1.12827</strain>
    </source>
</reference>
<evidence type="ECO:0000313" key="5">
    <source>
        <dbReference type="Proteomes" id="UP000621454"/>
    </source>
</evidence>
<dbReference type="CDD" id="cd00060">
    <property type="entry name" value="FHA"/>
    <property type="match status" value="1"/>
</dbReference>
<dbReference type="InterPro" id="IPR008984">
    <property type="entry name" value="SMAD_FHA_dom_sf"/>
</dbReference>
<feature type="domain" description="FHA" evidence="3">
    <location>
        <begin position="367"/>
        <end position="420"/>
    </location>
</feature>
<dbReference type="PANTHER" id="PTHR23308">
    <property type="entry name" value="NUCLEAR INHIBITOR OF PROTEIN PHOSPHATASE-1"/>
    <property type="match status" value="1"/>
</dbReference>
<name>A0A916WRZ8_9ACTN</name>
<comment type="caution">
    <text evidence="4">The sequence shown here is derived from an EMBL/GenBank/DDBJ whole genome shotgun (WGS) entry which is preliminary data.</text>
</comment>
<evidence type="ECO:0000256" key="1">
    <source>
        <dbReference type="ARBA" id="ARBA00022553"/>
    </source>
</evidence>
<dbReference type="Pfam" id="PF00498">
    <property type="entry name" value="FHA"/>
    <property type="match status" value="1"/>
</dbReference>
<dbReference type="Proteomes" id="UP000621454">
    <property type="component" value="Unassembled WGS sequence"/>
</dbReference>
<dbReference type="SMART" id="SM00240">
    <property type="entry name" value="FHA"/>
    <property type="match status" value="1"/>
</dbReference>
<keyword evidence="1" id="KW-0597">Phosphoprotein</keyword>
<feature type="region of interest" description="Disordered" evidence="2">
    <location>
        <begin position="254"/>
        <end position="291"/>
    </location>
</feature>
<sequence length="461" mass="48418">MNVPTRVPAEIAVTLVPGNGIVIRTTSFLCVLGEGSREHADAVLALGRNHPEFAGDARRLVRSLVDDLGGGQGEPADIAIAATDDLGVALYLSGSMFADMNGRLLADACSGRLELAVPWNFDSLGLYTAGVDTSGAVDTMFTLGEGAVPAAGAVIGCPVEMRVTESYRFASPEQIPPRKAAAQPIPPRSAPIPKPSPIPHPSPEPVPTPIHRSTPTPGAMAAPVSTADSARGETMPDVPTAHFTMAADEPMLVSLTDGDDAGHHDDPARDKNDRAHDESDEAGVEPLPVVSGDPASAIDTTAEHHGPPVIHGIRCSRGHLNHPQSLLCGSCGIRMDQLTHIIVEGERPPLGSILFDDGSVHQLDDDLLIGREPIAPDSGHGTTIQIDDSTGQLSRQHAEIRLVEWDVTLVDVGSANGTFVVDPSADREVQLAPHQPYTLSPGSVVRLGGRQFTFETPHARA</sequence>
<dbReference type="EMBL" id="BMGC01000007">
    <property type="protein sequence ID" value="GGB27163.1"/>
    <property type="molecule type" value="Genomic_DNA"/>
</dbReference>
<dbReference type="Gene3D" id="2.60.200.20">
    <property type="match status" value="1"/>
</dbReference>
<gene>
    <name evidence="4" type="ORF">GCM10011489_14130</name>
</gene>
<feature type="compositionally biased region" description="Basic and acidic residues" evidence="2">
    <location>
        <begin position="260"/>
        <end position="277"/>
    </location>
</feature>
<dbReference type="SUPFAM" id="SSF49879">
    <property type="entry name" value="SMAD/FHA domain"/>
    <property type="match status" value="1"/>
</dbReference>
<feature type="compositionally biased region" description="Pro residues" evidence="2">
    <location>
        <begin position="184"/>
        <end position="208"/>
    </location>
</feature>
<feature type="region of interest" description="Disordered" evidence="2">
    <location>
        <begin position="170"/>
        <end position="237"/>
    </location>
</feature>
<dbReference type="AlphaFoldDB" id="A0A916WRZ8"/>
<proteinExistence type="predicted"/>
<keyword evidence="5" id="KW-1185">Reference proteome</keyword>
<protein>
    <recommendedName>
        <fullName evidence="3">FHA domain-containing protein</fullName>
    </recommendedName>
</protein>
<dbReference type="RefSeq" id="WP_188585897.1">
    <property type="nucleotide sequence ID" value="NZ_BMGC01000007.1"/>
</dbReference>